<dbReference type="EMBL" id="CAKASE010000079">
    <property type="protein sequence ID" value="CAG9579985.1"/>
    <property type="molecule type" value="Genomic_DNA"/>
</dbReference>
<name>A0A8J2R4R1_9NEOP</name>
<reference evidence="6" key="1">
    <citation type="submission" date="2021-09" db="EMBL/GenBank/DDBJ databases">
        <authorList>
            <person name="Martin H S."/>
        </authorList>
    </citation>
    <scope>NUCLEOTIDE SEQUENCE</scope>
</reference>
<dbReference type="GO" id="GO:0008270">
    <property type="term" value="F:zinc ion binding"/>
    <property type="evidence" value="ECO:0007669"/>
    <property type="project" value="UniProtKB-KW"/>
</dbReference>
<feature type="compositionally biased region" description="Basic and acidic residues" evidence="4">
    <location>
        <begin position="317"/>
        <end position="332"/>
    </location>
</feature>
<comment type="caution">
    <text evidence="6">The sequence shown here is derived from an EMBL/GenBank/DDBJ whole genome shotgun (WGS) entry which is preliminary data.</text>
</comment>
<accession>A0A8J2R4R1</accession>
<evidence type="ECO:0000256" key="3">
    <source>
        <dbReference type="ARBA" id="ARBA00022833"/>
    </source>
</evidence>
<evidence type="ECO:0000256" key="2">
    <source>
        <dbReference type="ARBA" id="ARBA00022771"/>
    </source>
</evidence>
<dbReference type="Pfam" id="PF04500">
    <property type="entry name" value="FLYWCH"/>
    <property type="match status" value="1"/>
</dbReference>
<proteinExistence type="predicted"/>
<evidence type="ECO:0000313" key="6">
    <source>
        <dbReference type="EMBL" id="CAG9579985.1"/>
    </source>
</evidence>
<protein>
    <submittedName>
        <fullName evidence="6">(African queen) hypothetical protein</fullName>
    </submittedName>
</protein>
<organism evidence="6 7">
    <name type="scientific">Danaus chrysippus</name>
    <name type="common">African queen</name>
    <dbReference type="NCBI Taxonomy" id="151541"/>
    <lineage>
        <taxon>Eukaryota</taxon>
        <taxon>Metazoa</taxon>
        <taxon>Ecdysozoa</taxon>
        <taxon>Arthropoda</taxon>
        <taxon>Hexapoda</taxon>
        <taxon>Insecta</taxon>
        <taxon>Pterygota</taxon>
        <taxon>Neoptera</taxon>
        <taxon>Endopterygota</taxon>
        <taxon>Lepidoptera</taxon>
        <taxon>Glossata</taxon>
        <taxon>Ditrysia</taxon>
        <taxon>Papilionoidea</taxon>
        <taxon>Nymphalidae</taxon>
        <taxon>Danainae</taxon>
        <taxon>Danaini</taxon>
        <taxon>Danaina</taxon>
        <taxon>Danaus</taxon>
        <taxon>Anosia</taxon>
    </lineage>
</organism>
<gene>
    <name evidence="6" type="ORF">DCHRY22_LOCUS13480</name>
</gene>
<dbReference type="Gene3D" id="2.20.25.240">
    <property type="match status" value="2"/>
</dbReference>
<evidence type="ECO:0000256" key="4">
    <source>
        <dbReference type="SAM" id="MobiDB-lite"/>
    </source>
</evidence>
<dbReference type="Proteomes" id="UP000789524">
    <property type="component" value="Unassembled WGS sequence"/>
</dbReference>
<dbReference type="OrthoDB" id="7471479at2759"/>
<feature type="domain" description="FLYWCH-type" evidence="5">
    <location>
        <begin position="268"/>
        <end position="321"/>
    </location>
</feature>
<keyword evidence="1" id="KW-0479">Metal-binding</keyword>
<keyword evidence="2" id="KW-0863">Zinc-finger</keyword>
<keyword evidence="7" id="KW-1185">Reference proteome</keyword>
<evidence type="ECO:0000259" key="5">
    <source>
        <dbReference type="Pfam" id="PF04500"/>
    </source>
</evidence>
<dbReference type="AlphaFoldDB" id="A0A8J2R4R1"/>
<sequence>MWVLKSSGKELAIINGFTFYLHKRLVKTDVYSCTHGSPCTARVSFTNDHYRTLVKLLTLAKSRYTGKQIVILDNYTYYCKKLCKKTNCSHWYCSTNNWKGCNAKLKLDENFGIIEMSKQHTHPPARYRIHNGLYYFQLLPLPSGRCLLRIGDDTYSTNSKNINGFTTWYCSKRLSKRCPVKWSFCQQNKAITSCFTTGIPFGVIDSHCFKASHVDGTVLRRRVEGVQLSSEPWTPTEIVIGSKGKEQLLYNGYKYYNRGYVGAYFFMASNGRTQMIYKDMKFYQQPEGQDRIRWRCTKRGCRAFYFTIAGIIVRSQERHNHEDPKNQTEKKAFKNNIR</sequence>
<evidence type="ECO:0000313" key="7">
    <source>
        <dbReference type="Proteomes" id="UP000789524"/>
    </source>
</evidence>
<evidence type="ECO:0000256" key="1">
    <source>
        <dbReference type="ARBA" id="ARBA00022723"/>
    </source>
</evidence>
<feature type="region of interest" description="Disordered" evidence="4">
    <location>
        <begin position="317"/>
        <end position="338"/>
    </location>
</feature>
<keyword evidence="3" id="KW-0862">Zinc</keyword>
<dbReference type="InterPro" id="IPR007588">
    <property type="entry name" value="Znf_FLYWCH"/>
</dbReference>